<evidence type="ECO:0000313" key="3">
    <source>
        <dbReference type="EMBL" id="USQ75500.1"/>
    </source>
</evidence>
<gene>
    <name evidence="3" type="ORF">NF557_12865</name>
</gene>
<dbReference type="Proteomes" id="UP001056535">
    <property type="component" value="Chromosome"/>
</dbReference>
<keyword evidence="3" id="KW-0378">Hydrolase</keyword>
<keyword evidence="4" id="KW-1185">Reference proteome</keyword>
<protein>
    <submittedName>
        <fullName evidence="3">SGNH/GDSL hydrolase family protein</fullName>
    </submittedName>
</protein>
<dbReference type="PANTHER" id="PTHR37981">
    <property type="entry name" value="LIPASE 2"/>
    <property type="match status" value="1"/>
</dbReference>
<organism evidence="3 4">
    <name type="scientific">Ornithinimicrobium cryptoxanthini</name>
    <dbReference type="NCBI Taxonomy" id="2934161"/>
    <lineage>
        <taxon>Bacteria</taxon>
        <taxon>Bacillati</taxon>
        <taxon>Actinomycetota</taxon>
        <taxon>Actinomycetes</taxon>
        <taxon>Micrococcales</taxon>
        <taxon>Ornithinimicrobiaceae</taxon>
        <taxon>Ornithinimicrobium</taxon>
    </lineage>
</organism>
<dbReference type="EMBL" id="CP099490">
    <property type="protein sequence ID" value="USQ75500.1"/>
    <property type="molecule type" value="Genomic_DNA"/>
</dbReference>
<dbReference type="InterPro" id="IPR013830">
    <property type="entry name" value="SGNH_hydro"/>
</dbReference>
<dbReference type="PANTHER" id="PTHR37981:SF1">
    <property type="entry name" value="SGNH HYDROLASE-TYPE ESTERASE DOMAIN-CONTAINING PROTEIN"/>
    <property type="match status" value="1"/>
</dbReference>
<feature type="chain" id="PRO_5047154571" evidence="1">
    <location>
        <begin position="28"/>
        <end position="272"/>
    </location>
</feature>
<dbReference type="CDD" id="cd01823">
    <property type="entry name" value="SEST_like"/>
    <property type="match status" value="1"/>
</dbReference>
<dbReference type="RefSeq" id="WP_252619926.1">
    <property type="nucleotide sequence ID" value="NZ_CP099490.1"/>
</dbReference>
<name>A0ABY4YGW1_9MICO</name>
<evidence type="ECO:0000259" key="2">
    <source>
        <dbReference type="Pfam" id="PF13472"/>
    </source>
</evidence>
<dbReference type="Pfam" id="PF13472">
    <property type="entry name" value="Lipase_GDSL_2"/>
    <property type="match status" value="1"/>
</dbReference>
<sequence length="272" mass="28220">MKPSRRTMTSLAAAVALLLPLTASATAAPPSFTYDAIGDSYAAGSGAPDGAAYPEVLNGRMRISLDDFAALPGATAGPSDKGLSSQLGALDEDTDLVTLTIGGNDIPWGATVTQCLALDDAICFGAIAEVEAQIQNQLPAILDSAYADVTNAAPSAHIVVTGYAHLFSPRSGDYTVPLTPEFTMRMSVAEQQAANDAADLLNQVIAERAAAHGFDFVDITKRFDGHGANAKQPWIHGFLPAALGDSFHPDARGYRAYATALTAGISPKDLRG</sequence>
<accession>A0ABY4YGW1</accession>
<evidence type="ECO:0000313" key="4">
    <source>
        <dbReference type="Proteomes" id="UP001056535"/>
    </source>
</evidence>
<keyword evidence="1" id="KW-0732">Signal</keyword>
<feature type="signal peptide" evidence="1">
    <location>
        <begin position="1"/>
        <end position="27"/>
    </location>
</feature>
<proteinExistence type="predicted"/>
<dbReference type="GO" id="GO:0016787">
    <property type="term" value="F:hydrolase activity"/>
    <property type="evidence" value="ECO:0007669"/>
    <property type="project" value="UniProtKB-KW"/>
</dbReference>
<dbReference type="SUPFAM" id="SSF52266">
    <property type="entry name" value="SGNH hydrolase"/>
    <property type="match status" value="1"/>
</dbReference>
<reference evidence="3" key="1">
    <citation type="submission" date="2022-06" db="EMBL/GenBank/DDBJ databases">
        <title>Ornithinimicrobium JY.X270.</title>
        <authorList>
            <person name="Huang Y."/>
        </authorList>
    </citation>
    <scope>NUCLEOTIDE SEQUENCE</scope>
    <source>
        <strain evidence="3">JY.X270</strain>
    </source>
</reference>
<feature type="domain" description="SGNH hydrolase-type esterase" evidence="2">
    <location>
        <begin position="36"/>
        <end position="256"/>
    </location>
</feature>
<evidence type="ECO:0000256" key="1">
    <source>
        <dbReference type="SAM" id="SignalP"/>
    </source>
</evidence>
<dbReference type="Gene3D" id="3.40.50.1110">
    <property type="entry name" value="SGNH hydrolase"/>
    <property type="match status" value="1"/>
</dbReference>
<dbReference type="InterPro" id="IPR037460">
    <property type="entry name" value="SEST-like"/>
</dbReference>
<dbReference type="InterPro" id="IPR036514">
    <property type="entry name" value="SGNH_hydro_sf"/>
</dbReference>